<comment type="subcellular location">
    <subcellularLocation>
        <location evidence="1">Membrane</location>
        <topology evidence="1">Single-pass membrane protein</topology>
    </subcellularLocation>
</comment>
<feature type="region of interest" description="Disordered" evidence="5">
    <location>
        <begin position="63"/>
        <end position="87"/>
    </location>
</feature>
<evidence type="ECO:0000256" key="4">
    <source>
        <dbReference type="ARBA" id="ARBA00023136"/>
    </source>
</evidence>
<dbReference type="Pfam" id="PF14880">
    <property type="entry name" value="COX14"/>
    <property type="match status" value="1"/>
</dbReference>
<evidence type="ECO:0008006" key="9">
    <source>
        <dbReference type="Google" id="ProtNLM"/>
    </source>
</evidence>
<protein>
    <recommendedName>
        <fullName evidence="9">Cytochrome c oxidase assembly protein COX14</fullName>
    </recommendedName>
</protein>
<reference evidence="7 8" key="1">
    <citation type="submission" date="2024-03" db="EMBL/GenBank/DDBJ databases">
        <title>Genome-scale model development and genomic sequencing of the oleaginous clade Lipomyces.</title>
        <authorList>
            <consortium name="Lawrence Berkeley National Laboratory"/>
            <person name="Czajka J.J."/>
            <person name="Han Y."/>
            <person name="Kim J."/>
            <person name="Mondo S.J."/>
            <person name="Hofstad B.A."/>
            <person name="Robles A."/>
            <person name="Haridas S."/>
            <person name="Riley R."/>
            <person name="LaButti K."/>
            <person name="Pangilinan J."/>
            <person name="Andreopoulos W."/>
            <person name="Lipzen A."/>
            <person name="Yan J."/>
            <person name="Wang M."/>
            <person name="Ng V."/>
            <person name="Grigoriev I.V."/>
            <person name="Spatafora J.W."/>
            <person name="Magnuson J.K."/>
            <person name="Baker S.E."/>
            <person name="Pomraning K.R."/>
        </authorList>
    </citation>
    <scope>NUCLEOTIDE SEQUENCE [LARGE SCALE GENOMIC DNA]</scope>
    <source>
        <strain evidence="7 8">Phaff 52-87</strain>
    </source>
</reference>
<dbReference type="GeneID" id="90037203"/>
<feature type="transmembrane region" description="Helical" evidence="6">
    <location>
        <begin position="28"/>
        <end position="49"/>
    </location>
</feature>
<evidence type="ECO:0000313" key="7">
    <source>
        <dbReference type="EMBL" id="KAK7207968.1"/>
    </source>
</evidence>
<evidence type="ECO:0000256" key="3">
    <source>
        <dbReference type="ARBA" id="ARBA00022989"/>
    </source>
</evidence>
<keyword evidence="2 6" id="KW-0812">Transmembrane</keyword>
<keyword evidence="8" id="KW-1185">Reference proteome</keyword>
<proteinExistence type="predicted"/>
<gene>
    <name evidence="7" type="ORF">BZA70DRAFT_272615</name>
</gene>
<dbReference type="RefSeq" id="XP_064771001.1">
    <property type="nucleotide sequence ID" value="XM_064911691.1"/>
</dbReference>
<evidence type="ECO:0000256" key="5">
    <source>
        <dbReference type="SAM" id="MobiDB-lite"/>
    </source>
</evidence>
<sequence length="87" mass="10249">MVAPRSRPGPNMRRRAYVRPWYVTATDIAHRCTVLALVGGTLYYTAFTFRMLYLNHKYRKADGEERKRMDEMRNAQQLPEPVKEATE</sequence>
<dbReference type="InterPro" id="IPR029208">
    <property type="entry name" value="COX14"/>
</dbReference>
<dbReference type="Proteomes" id="UP001498771">
    <property type="component" value="Unassembled WGS sequence"/>
</dbReference>
<evidence type="ECO:0000256" key="1">
    <source>
        <dbReference type="ARBA" id="ARBA00004167"/>
    </source>
</evidence>
<organism evidence="7 8">
    <name type="scientific">Myxozyma melibiosi</name>
    <dbReference type="NCBI Taxonomy" id="54550"/>
    <lineage>
        <taxon>Eukaryota</taxon>
        <taxon>Fungi</taxon>
        <taxon>Dikarya</taxon>
        <taxon>Ascomycota</taxon>
        <taxon>Saccharomycotina</taxon>
        <taxon>Lipomycetes</taxon>
        <taxon>Lipomycetales</taxon>
        <taxon>Lipomycetaceae</taxon>
        <taxon>Myxozyma</taxon>
    </lineage>
</organism>
<evidence type="ECO:0000256" key="6">
    <source>
        <dbReference type="SAM" id="Phobius"/>
    </source>
</evidence>
<keyword evidence="4 6" id="KW-0472">Membrane</keyword>
<feature type="compositionally biased region" description="Basic and acidic residues" evidence="5">
    <location>
        <begin position="63"/>
        <end position="73"/>
    </location>
</feature>
<name>A0ABR1FDP3_9ASCO</name>
<evidence type="ECO:0000256" key="2">
    <source>
        <dbReference type="ARBA" id="ARBA00022692"/>
    </source>
</evidence>
<comment type="caution">
    <text evidence="7">The sequence shown here is derived from an EMBL/GenBank/DDBJ whole genome shotgun (WGS) entry which is preliminary data.</text>
</comment>
<keyword evidence="3 6" id="KW-1133">Transmembrane helix</keyword>
<evidence type="ECO:0000313" key="8">
    <source>
        <dbReference type="Proteomes" id="UP001498771"/>
    </source>
</evidence>
<dbReference type="EMBL" id="JBBJBU010000001">
    <property type="protein sequence ID" value="KAK7207968.1"/>
    <property type="molecule type" value="Genomic_DNA"/>
</dbReference>
<accession>A0ABR1FDP3</accession>